<sequence>MRLASAPHVAVARLRNAVPASLFERTPAYRCLDQACQVSHRLDQAACVQRSIHSAQRTQRTAAADHRREMLNAKTKHAATICNTLPMHSAMHITLRSHHHVPLSQRSELTTSHASAGSP</sequence>
<protein>
    <submittedName>
        <fullName evidence="2">Uncharacterized protein</fullName>
    </submittedName>
</protein>
<dbReference type="AlphaFoldDB" id="B0RXX0"/>
<accession>B0RXX0</accession>
<evidence type="ECO:0000256" key="1">
    <source>
        <dbReference type="SAM" id="MobiDB-lite"/>
    </source>
</evidence>
<proteinExistence type="predicted"/>
<name>B0RXX0_XANCB</name>
<gene>
    <name evidence="2" type="ORF">XCCB100_4137</name>
</gene>
<feature type="compositionally biased region" description="Polar residues" evidence="1">
    <location>
        <begin position="104"/>
        <end position="119"/>
    </location>
</feature>
<dbReference type="KEGG" id="xca:xcc-b100_4137"/>
<reference evidence="2 3" key="1">
    <citation type="journal article" date="2008" name="J. Biotechnol.">
        <title>The genome of Xanthomonas campestris pv. campestris B100 and its use for the reconstruction of metabolic pathways involved in xanthan biosynthesis.</title>
        <authorList>
            <person name="Vorholter F.J."/>
            <person name="Schneiker S."/>
            <person name="Goesmann A."/>
            <person name="Krause L."/>
            <person name="Bekel T."/>
            <person name="Kaiser O."/>
            <person name="Linke B."/>
            <person name="Patschkowski T."/>
            <person name="Ruckert C."/>
            <person name="Schmid J."/>
            <person name="Sidhu V.K."/>
            <person name="Sieber V."/>
            <person name="Tauch A."/>
            <person name="Watt S.A."/>
            <person name="Weisshaar B."/>
            <person name="Becker A."/>
            <person name="Niehaus K."/>
            <person name="Puhler A."/>
        </authorList>
    </citation>
    <scope>NUCLEOTIDE SEQUENCE [LARGE SCALE GENOMIC DNA]</scope>
    <source>
        <strain evidence="2 3">B100</strain>
    </source>
</reference>
<dbReference type="HOGENOM" id="CLU_2060545_0_0_6"/>
<feature type="region of interest" description="Disordered" evidence="1">
    <location>
        <begin position="98"/>
        <end position="119"/>
    </location>
</feature>
<evidence type="ECO:0000313" key="3">
    <source>
        <dbReference type="Proteomes" id="UP000001188"/>
    </source>
</evidence>
<evidence type="ECO:0000313" key="2">
    <source>
        <dbReference type="EMBL" id="CAP53506.1"/>
    </source>
</evidence>
<organism evidence="2 3">
    <name type="scientific">Xanthomonas campestris pv. campestris (strain B100)</name>
    <dbReference type="NCBI Taxonomy" id="509169"/>
    <lineage>
        <taxon>Bacteria</taxon>
        <taxon>Pseudomonadati</taxon>
        <taxon>Pseudomonadota</taxon>
        <taxon>Gammaproteobacteria</taxon>
        <taxon>Lysobacterales</taxon>
        <taxon>Lysobacteraceae</taxon>
        <taxon>Xanthomonas</taxon>
    </lineage>
</organism>
<dbReference type="EMBL" id="AM920689">
    <property type="protein sequence ID" value="CAP53506.1"/>
    <property type="molecule type" value="Genomic_DNA"/>
</dbReference>
<dbReference type="Proteomes" id="UP000001188">
    <property type="component" value="Chromosome"/>
</dbReference>